<name>A0A2U9Q1H0_LENED</name>
<organism evidence="1">
    <name type="scientific">Lentinula edodes</name>
    <name type="common">Shiitake mushroom</name>
    <name type="synonym">Lentinus edodes</name>
    <dbReference type="NCBI Taxonomy" id="5353"/>
    <lineage>
        <taxon>Eukaryota</taxon>
        <taxon>Fungi</taxon>
        <taxon>Dikarya</taxon>
        <taxon>Basidiomycota</taxon>
        <taxon>Agaricomycotina</taxon>
        <taxon>Agaricomycetes</taxon>
        <taxon>Agaricomycetidae</taxon>
        <taxon>Agaricales</taxon>
        <taxon>Marasmiineae</taxon>
        <taxon>Omphalotaceae</taxon>
        <taxon>Lentinula</taxon>
    </lineage>
</organism>
<reference evidence="1" key="2">
    <citation type="journal article" date="2018" name="J. Microbiol.">
        <title>Diversity of A mating type in Lentinula edodes and mating type preference in the cultivated strains.</title>
        <authorList>
            <person name="Ha B."/>
            <person name="Kim S."/>
            <person name="Kim M."/>
            <person name="Moon Y.J."/>
            <person name="Song Y."/>
            <person name="Ryu J.S."/>
            <person name="Ryu H."/>
            <person name="Ro H.S."/>
        </authorList>
    </citation>
    <scope>NUCLEOTIDE SEQUENCE</scope>
    <source>
        <strain evidence="1">CH-M17</strain>
    </source>
</reference>
<accession>A0A2U9Q1H0</accession>
<dbReference type="AlphaFoldDB" id="A0A2U9Q1H0"/>
<gene>
    <name evidence="1" type="primary">PHB-N1</name>
</gene>
<reference evidence="1" key="1">
    <citation type="submission" date="2017-07" db="EMBL/GenBank/DDBJ databases">
        <authorList>
            <person name="Sun Z.S."/>
            <person name="Albrecht U."/>
            <person name="Echele G."/>
            <person name="Lee C.C."/>
        </authorList>
    </citation>
    <scope>NUCLEOTIDE SEQUENCE</scope>
    <source>
        <strain evidence="1">CH-M17</strain>
    </source>
</reference>
<proteinExistence type="predicted"/>
<evidence type="ECO:0000313" key="1">
    <source>
        <dbReference type="EMBL" id="AWT58069.1"/>
    </source>
</evidence>
<protein>
    <submittedName>
        <fullName evidence="1">Pheromone</fullName>
    </submittedName>
</protein>
<dbReference type="EMBL" id="MF537765">
    <property type="protein sequence ID" value="AWT58069.1"/>
    <property type="molecule type" value="Genomic_DNA"/>
</dbReference>
<sequence>MDSEERNPTALEDIIPVDLEHDSEATADTGFCVIS</sequence>